<feature type="binding site" evidence="9">
    <location>
        <position position="110"/>
    </location>
    <ligand>
        <name>L-histidine</name>
        <dbReference type="ChEBI" id="CHEBI:57595"/>
    </ligand>
</feature>
<comment type="subcellular location">
    <subcellularLocation>
        <location evidence="1 8">Cytoplasm</location>
    </subcellularLocation>
</comment>
<evidence type="ECO:0000313" key="12">
    <source>
        <dbReference type="Proteomes" id="UP000062160"/>
    </source>
</evidence>
<keyword evidence="6 8" id="KW-0963">Cytoplasm</keyword>
<dbReference type="InterPro" id="IPR045864">
    <property type="entry name" value="aa-tRNA-synth_II/BPL/LPL"/>
</dbReference>
<keyword evidence="12" id="KW-1185">Reference proteome</keyword>
<dbReference type="GO" id="GO:0005737">
    <property type="term" value="C:cytoplasm"/>
    <property type="evidence" value="ECO:0007669"/>
    <property type="project" value="UniProtKB-SubCell"/>
</dbReference>
<comment type="pathway">
    <text evidence="2 8">Amino-acid biosynthesis; L-histidine biosynthesis; L-histidine from 5-phospho-alpha-D-ribose 1-diphosphate: step 1/9.</text>
</comment>
<keyword evidence="11" id="KW-0328">Glycosyltransferase</keyword>
<feature type="binding site" evidence="9">
    <location>
        <position position="128"/>
    </location>
    <ligand>
        <name>L-histidine</name>
        <dbReference type="ChEBI" id="CHEBI:57595"/>
    </ligand>
</feature>
<keyword evidence="8" id="KW-0368">Histidine biosynthesis</keyword>
<evidence type="ECO:0000313" key="11">
    <source>
        <dbReference type="EMBL" id="GAQ24500.1"/>
    </source>
</evidence>
<dbReference type="NCBIfam" id="TIGR00443">
    <property type="entry name" value="hisZ_biosyn_reg"/>
    <property type="match status" value="1"/>
</dbReference>
<name>A0A0U9HF40_9FIRM</name>
<feature type="binding site" evidence="9">
    <location>
        <position position="124"/>
    </location>
    <ligand>
        <name>L-histidine</name>
        <dbReference type="ChEBI" id="CHEBI:57595"/>
    </ligand>
</feature>
<dbReference type="Proteomes" id="UP000062160">
    <property type="component" value="Unassembled WGS sequence"/>
</dbReference>
<dbReference type="PROSITE" id="PS50862">
    <property type="entry name" value="AA_TRNA_LIGASE_II"/>
    <property type="match status" value="1"/>
</dbReference>
<dbReference type="HAMAP" id="MF_00125">
    <property type="entry name" value="HisZ"/>
    <property type="match status" value="1"/>
</dbReference>
<dbReference type="OrthoDB" id="9800814at2"/>
<accession>A0A0U9HF40</accession>
<dbReference type="PANTHER" id="PTHR43707">
    <property type="entry name" value="HISTIDYL-TRNA SYNTHETASE"/>
    <property type="match status" value="1"/>
</dbReference>
<dbReference type="GO" id="GO:0016757">
    <property type="term" value="F:glycosyltransferase activity"/>
    <property type="evidence" value="ECO:0007669"/>
    <property type="project" value="UniProtKB-KW"/>
</dbReference>
<comment type="subunit">
    <text evidence="4 8">Heteromultimer composed of HisG and HisZ subunits.</text>
</comment>
<feature type="domain" description="Aminoacyl-transfer RNA synthetases class-II family profile" evidence="10">
    <location>
        <begin position="23"/>
        <end position="332"/>
    </location>
</feature>
<evidence type="ECO:0000256" key="5">
    <source>
        <dbReference type="ARBA" id="ARBA00020397"/>
    </source>
</evidence>
<evidence type="ECO:0000256" key="3">
    <source>
        <dbReference type="ARBA" id="ARBA00005539"/>
    </source>
</evidence>
<dbReference type="InterPro" id="IPR006195">
    <property type="entry name" value="aa-tRNA-synth_II"/>
</dbReference>
<dbReference type="InterPro" id="IPR004516">
    <property type="entry name" value="HisRS/HisZ"/>
</dbReference>
<dbReference type="InterPro" id="IPR041715">
    <property type="entry name" value="HisRS-like_core"/>
</dbReference>
<feature type="binding site" evidence="9">
    <location>
        <begin position="80"/>
        <end position="82"/>
    </location>
    <ligand>
        <name>L-histidine</name>
        <dbReference type="ChEBI" id="CHEBI:57595"/>
    </ligand>
</feature>
<comment type="function">
    <text evidence="7 8">Required for the first step of histidine biosynthesis. May allow the feedback regulation of ATP phosphoribosyltransferase activity by histidine.</text>
</comment>
<comment type="similarity">
    <text evidence="3 8">Belongs to the class-II aminoacyl-tRNA synthetase family. HisZ subfamily.</text>
</comment>
<dbReference type="GO" id="GO:0006427">
    <property type="term" value="P:histidyl-tRNA aminoacylation"/>
    <property type="evidence" value="ECO:0007669"/>
    <property type="project" value="TreeGrafter"/>
</dbReference>
<dbReference type="UniPathway" id="UPA00031">
    <property type="reaction ID" value="UER00006"/>
</dbReference>
<feature type="binding site" evidence="9">
    <location>
        <position position="268"/>
    </location>
    <ligand>
        <name>L-histidine</name>
        <dbReference type="ChEBI" id="CHEBI:57595"/>
    </ligand>
</feature>
<evidence type="ECO:0000256" key="4">
    <source>
        <dbReference type="ARBA" id="ARBA00011496"/>
    </source>
</evidence>
<dbReference type="GO" id="GO:0004821">
    <property type="term" value="F:histidine-tRNA ligase activity"/>
    <property type="evidence" value="ECO:0007669"/>
    <property type="project" value="TreeGrafter"/>
</dbReference>
<evidence type="ECO:0000256" key="9">
    <source>
        <dbReference type="PIRSR" id="PIRSR001549-1"/>
    </source>
</evidence>
<dbReference type="RefSeq" id="WP_059031556.1">
    <property type="nucleotide sequence ID" value="NZ_DF976999.1"/>
</dbReference>
<organism evidence="11">
    <name type="scientific">Tepidanaerobacter syntrophicus</name>
    <dbReference type="NCBI Taxonomy" id="224999"/>
    <lineage>
        <taxon>Bacteria</taxon>
        <taxon>Bacillati</taxon>
        <taxon>Bacillota</taxon>
        <taxon>Clostridia</taxon>
        <taxon>Thermosediminibacterales</taxon>
        <taxon>Tepidanaerobacteraceae</taxon>
        <taxon>Tepidanaerobacter</taxon>
    </lineage>
</organism>
<gene>
    <name evidence="8" type="primary">hisZ</name>
    <name evidence="11" type="ORF">TSYNT_5337</name>
</gene>
<dbReference type="PANTHER" id="PTHR43707:SF1">
    <property type="entry name" value="HISTIDINE--TRNA LIGASE, MITOCHONDRIAL-RELATED"/>
    <property type="match status" value="1"/>
</dbReference>
<keyword evidence="11" id="KW-0808">Transferase</keyword>
<dbReference type="PIRSF" id="PIRSF001549">
    <property type="entry name" value="His-tRNA_synth"/>
    <property type="match status" value="1"/>
</dbReference>
<dbReference type="CDD" id="cd00773">
    <property type="entry name" value="HisRS-like_core"/>
    <property type="match status" value="1"/>
</dbReference>
<dbReference type="Pfam" id="PF13393">
    <property type="entry name" value="tRNA-synt_His"/>
    <property type="match status" value="1"/>
</dbReference>
<keyword evidence="8" id="KW-0028">Amino-acid biosynthesis</keyword>
<dbReference type="GO" id="GO:0000105">
    <property type="term" value="P:L-histidine biosynthetic process"/>
    <property type="evidence" value="ECO:0007669"/>
    <property type="project" value="UniProtKB-UniRule"/>
</dbReference>
<dbReference type="SUPFAM" id="SSF55681">
    <property type="entry name" value="Class II aaRS and biotin synthetases"/>
    <property type="match status" value="1"/>
</dbReference>
<comment type="miscellaneous">
    <text evidence="8">This function is generally fulfilled by the C-terminal part of HisG, which is missing in some bacteria such as this one.</text>
</comment>
<dbReference type="EMBL" id="DF976999">
    <property type="protein sequence ID" value="GAQ24500.1"/>
    <property type="molecule type" value="Genomic_DNA"/>
</dbReference>
<evidence type="ECO:0000259" key="10">
    <source>
        <dbReference type="PROSITE" id="PS50862"/>
    </source>
</evidence>
<evidence type="ECO:0000256" key="6">
    <source>
        <dbReference type="ARBA" id="ARBA00022490"/>
    </source>
</evidence>
<feature type="binding site" evidence="9">
    <location>
        <begin position="272"/>
        <end position="273"/>
    </location>
    <ligand>
        <name>L-histidine</name>
        <dbReference type="ChEBI" id="CHEBI:57595"/>
    </ligand>
</feature>
<sequence length="368" mass="42029">MPRYFRKPAGVKDYLPPQVRKKNRIESAAAEILNSWGYEEITAPSFEYLETFARSGQHGFAEKVFKFFDRQGSVMALRPDITTSIARMVATHYSDHNLPLRFCYMSNVFRFQEMQKGKDQEFYQIGAELIGIPGIEADIEIILLASSILEKAGISDFIINVGHTKFLEGLLDEVEGDSSLKDNIAWAIKNKNFVLLKELVESNELETSAKEIFLSLPYFYGGPKILQEIRKFSLNDKCKMAIYELEELWKIVRKFDNISITFDPGLARGMDYYTGIVFEIYSPEAGFPLGGGGRYDNLLDKFNGSRPATGFALSENSILTIIDKKVEDDYKPFYLFYMPEKFADALNKAEEMRNQGMIVKMVSVEKDH</sequence>
<evidence type="ECO:0000256" key="1">
    <source>
        <dbReference type="ARBA" id="ARBA00004496"/>
    </source>
</evidence>
<dbReference type="GO" id="GO:0140096">
    <property type="term" value="F:catalytic activity, acting on a protein"/>
    <property type="evidence" value="ECO:0007669"/>
    <property type="project" value="UniProtKB-ARBA"/>
</dbReference>
<dbReference type="AlphaFoldDB" id="A0A0U9HF40"/>
<proteinExistence type="inferred from homology"/>
<evidence type="ECO:0000256" key="8">
    <source>
        <dbReference type="HAMAP-Rule" id="MF_00125"/>
    </source>
</evidence>
<evidence type="ECO:0000256" key="2">
    <source>
        <dbReference type="ARBA" id="ARBA00004667"/>
    </source>
</evidence>
<dbReference type="Gene3D" id="3.30.930.10">
    <property type="entry name" value="Bira Bifunctional Protein, Domain 2"/>
    <property type="match status" value="1"/>
</dbReference>
<reference evidence="11" key="1">
    <citation type="journal article" date="2016" name="Genome Announc.">
        <title>Draft Genome Sequence of the Syntrophic Lactate-Degrading Bacterium Tepidanaerobacter syntrophicus JLT.</title>
        <authorList>
            <person name="Matsuura N."/>
            <person name="Ohashi A."/>
            <person name="Tourlousse D.M."/>
            <person name="Sekiguchi Y."/>
        </authorList>
    </citation>
    <scope>NUCLEOTIDE SEQUENCE [LARGE SCALE GENOMIC DNA]</scope>
    <source>
        <strain evidence="11">JL</strain>
    </source>
</reference>
<dbReference type="InterPro" id="IPR004517">
    <property type="entry name" value="HisZ"/>
</dbReference>
<evidence type="ECO:0000256" key="7">
    <source>
        <dbReference type="ARBA" id="ARBA00025246"/>
    </source>
</evidence>
<protein>
    <recommendedName>
        <fullName evidence="5 8">ATP phosphoribosyltransferase regulatory subunit</fullName>
    </recommendedName>
</protein>
<dbReference type="STRING" id="224999.GCA_001485475_00489"/>